<dbReference type="Gene3D" id="3.40.50.2300">
    <property type="match status" value="1"/>
</dbReference>
<dbReference type="Pfam" id="PF00072">
    <property type="entry name" value="Response_reg"/>
    <property type="match status" value="1"/>
</dbReference>
<sequence>MRRSLRRMLEADRRLLVCAEAKNGEEAVRQAAETRPDVAVLDLSMPLLSGVEAARLIRTTLPETRIVIVTLHPLPEGPTTDAEGLDVHAWVSKQEAAEQLVLAVLGVAGQLPE</sequence>
<gene>
    <name evidence="4" type="ORF">KHU32_12940</name>
</gene>
<protein>
    <submittedName>
        <fullName evidence="4">Response regulator transcription factor</fullName>
    </submittedName>
</protein>
<feature type="modified residue" description="4-aspartylphosphate" evidence="2">
    <location>
        <position position="42"/>
    </location>
</feature>
<dbReference type="InterPro" id="IPR011006">
    <property type="entry name" value="CheY-like_superfamily"/>
</dbReference>
<dbReference type="EMBL" id="JAHCDA010000002">
    <property type="protein sequence ID" value="MBS7811848.1"/>
    <property type="molecule type" value="Genomic_DNA"/>
</dbReference>
<dbReference type="PANTHER" id="PTHR43214">
    <property type="entry name" value="TWO-COMPONENT RESPONSE REGULATOR"/>
    <property type="match status" value="1"/>
</dbReference>
<dbReference type="InterPro" id="IPR001789">
    <property type="entry name" value="Sig_transdc_resp-reg_receiver"/>
</dbReference>
<evidence type="ECO:0000256" key="1">
    <source>
        <dbReference type="ARBA" id="ARBA00023125"/>
    </source>
</evidence>
<reference evidence="4 5" key="1">
    <citation type="submission" date="2021-05" db="EMBL/GenBank/DDBJ databases">
        <title>Roseococcus sp. XZZS9, whole genome shotgun sequencing project.</title>
        <authorList>
            <person name="Zhao G."/>
            <person name="Shen L."/>
        </authorList>
    </citation>
    <scope>NUCLEOTIDE SEQUENCE [LARGE SCALE GENOMIC DNA]</scope>
    <source>
        <strain evidence="4 5">XZZS9</strain>
    </source>
</reference>
<accession>A0ABS5QH16</accession>
<keyword evidence="5" id="KW-1185">Reference proteome</keyword>
<proteinExistence type="predicted"/>
<dbReference type="PROSITE" id="PS50110">
    <property type="entry name" value="RESPONSE_REGULATORY"/>
    <property type="match status" value="1"/>
</dbReference>
<comment type="caution">
    <text evidence="4">The sequence shown here is derived from an EMBL/GenBank/DDBJ whole genome shotgun (WGS) entry which is preliminary data.</text>
</comment>
<keyword evidence="2" id="KW-0597">Phosphoprotein</keyword>
<dbReference type="SUPFAM" id="SSF52172">
    <property type="entry name" value="CheY-like"/>
    <property type="match status" value="1"/>
</dbReference>
<dbReference type="Proteomes" id="UP000766336">
    <property type="component" value="Unassembled WGS sequence"/>
</dbReference>
<organism evidence="4 5">
    <name type="scientific">Roseococcus pinisoli</name>
    <dbReference type="NCBI Taxonomy" id="2835040"/>
    <lineage>
        <taxon>Bacteria</taxon>
        <taxon>Pseudomonadati</taxon>
        <taxon>Pseudomonadota</taxon>
        <taxon>Alphaproteobacteria</taxon>
        <taxon>Acetobacterales</taxon>
        <taxon>Roseomonadaceae</taxon>
        <taxon>Roseococcus</taxon>
    </lineage>
</organism>
<dbReference type="SMART" id="SM00448">
    <property type="entry name" value="REC"/>
    <property type="match status" value="1"/>
</dbReference>
<name>A0ABS5QH16_9PROT</name>
<evidence type="ECO:0000259" key="3">
    <source>
        <dbReference type="PROSITE" id="PS50110"/>
    </source>
</evidence>
<evidence type="ECO:0000256" key="2">
    <source>
        <dbReference type="PROSITE-ProRule" id="PRU00169"/>
    </source>
</evidence>
<keyword evidence="1" id="KW-0238">DNA-binding</keyword>
<dbReference type="CDD" id="cd17535">
    <property type="entry name" value="REC_NarL-like"/>
    <property type="match status" value="1"/>
</dbReference>
<feature type="domain" description="Response regulatory" evidence="3">
    <location>
        <begin position="1"/>
        <end position="108"/>
    </location>
</feature>
<dbReference type="InterPro" id="IPR039420">
    <property type="entry name" value="WalR-like"/>
</dbReference>
<evidence type="ECO:0000313" key="5">
    <source>
        <dbReference type="Proteomes" id="UP000766336"/>
    </source>
</evidence>
<dbReference type="InterPro" id="IPR058245">
    <property type="entry name" value="NreC/VraR/RcsB-like_REC"/>
</dbReference>
<evidence type="ECO:0000313" key="4">
    <source>
        <dbReference type="EMBL" id="MBS7811848.1"/>
    </source>
</evidence>